<organism evidence="2">
    <name type="scientific">Leptocylindrus danicus</name>
    <dbReference type="NCBI Taxonomy" id="163516"/>
    <lineage>
        <taxon>Eukaryota</taxon>
        <taxon>Sar</taxon>
        <taxon>Stramenopiles</taxon>
        <taxon>Ochrophyta</taxon>
        <taxon>Bacillariophyta</taxon>
        <taxon>Coscinodiscophyceae</taxon>
        <taxon>Chaetocerotophycidae</taxon>
        <taxon>Leptocylindrales</taxon>
        <taxon>Leptocylindraceae</taxon>
        <taxon>Leptocylindrus</taxon>
    </lineage>
</organism>
<sequence length="295" mass="32582">MARTSCNVDEESTKSSSTDQREPDTIVTDVVEKGEEESCASSSLLGGTKSRSRVKGVILSLICNNGDSNRDLKPALYYFPFHRETLNSTNPPRGRIIARTRRERKRQARLSSNEQNLAFTSVDEMGAGAFRRTFDPTLSEFTLLFFASTNCHNSNRVAPIVSDFLSRANGSEDLITSISNTNINNLTGQRKCQCIHVSQDNFALSKSFCKGGGYYTLSCESGYHHSCHLLFQILFVHSVPCVVVVDNSNGKVVTDWGLQAIEYNGSDANYVLQAWRNSEPGLSVFQKGYGSCLVS</sequence>
<dbReference type="AlphaFoldDB" id="A0A7S2KF89"/>
<proteinExistence type="predicted"/>
<dbReference type="EMBL" id="HBGY01013564">
    <property type="protein sequence ID" value="CAD9575179.1"/>
    <property type="molecule type" value="Transcribed_RNA"/>
</dbReference>
<feature type="region of interest" description="Disordered" evidence="1">
    <location>
        <begin position="1"/>
        <end position="27"/>
    </location>
</feature>
<evidence type="ECO:0000256" key="1">
    <source>
        <dbReference type="SAM" id="MobiDB-lite"/>
    </source>
</evidence>
<evidence type="ECO:0008006" key="3">
    <source>
        <dbReference type="Google" id="ProtNLM"/>
    </source>
</evidence>
<evidence type="ECO:0000313" key="2">
    <source>
        <dbReference type="EMBL" id="CAD9575179.1"/>
    </source>
</evidence>
<accession>A0A7S2KF89</accession>
<gene>
    <name evidence="2" type="ORF">LDAN0321_LOCUS8743</name>
</gene>
<protein>
    <recommendedName>
        <fullName evidence="3">Thioredoxin-like fold domain-containing protein</fullName>
    </recommendedName>
</protein>
<reference evidence="2" key="1">
    <citation type="submission" date="2021-01" db="EMBL/GenBank/DDBJ databases">
        <authorList>
            <person name="Corre E."/>
            <person name="Pelletier E."/>
            <person name="Niang G."/>
            <person name="Scheremetjew M."/>
            <person name="Finn R."/>
            <person name="Kale V."/>
            <person name="Holt S."/>
            <person name="Cochrane G."/>
            <person name="Meng A."/>
            <person name="Brown T."/>
            <person name="Cohen L."/>
        </authorList>
    </citation>
    <scope>NUCLEOTIDE SEQUENCE</scope>
    <source>
        <strain evidence="2">B650</strain>
    </source>
</reference>
<name>A0A7S2KF89_9STRA</name>